<organism evidence="9 10">
    <name type="scientific">Secundilactobacillus similis DSM 23365 = JCM 2765</name>
    <dbReference type="NCBI Taxonomy" id="1423804"/>
    <lineage>
        <taxon>Bacteria</taxon>
        <taxon>Bacillati</taxon>
        <taxon>Bacillota</taxon>
        <taxon>Bacilli</taxon>
        <taxon>Lactobacillales</taxon>
        <taxon>Lactobacillaceae</taxon>
        <taxon>Secundilactobacillus</taxon>
    </lineage>
</organism>
<feature type="domain" description="VTT" evidence="8">
    <location>
        <begin position="31"/>
        <end position="162"/>
    </location>
</feature>
<comment type="similarity">
    <text evidence="2">Belongs to the DedA family.</text>
</comment>
<evidence type="ECO:0000313" key="9">
    <source>
        <dbReference type="EMBL" id="KRN25804.1"/>
    </source>
</evidence>
<keyword evidence="4 7" id="KW-0812">Transmembrane</keyword>
<feature type="transmembrane region" description="Helical" evidence="7">
    <location>
        <begin position="181"/>
        <end position="199"/>
    </location>
</feature>
<evidence type="ECO:0000256" key="6">
    <source>
        <dbReference type="ARBA" id="ARBA00023136"/>
    </source>
</evidence>
<evidence type="ECO:0000256" key="1">
    <source>
        <dbReference type="ARBA" id="ARBA00004651"/>
    </source>
</evidence>
<keyword evidence="3" id="KW-1003">Cell membrane</keyword>
<comment type="subcellular location">
    <subcellularLocation>
        <location evidence="1">Cell membrane</location>
        <topology evidence="1">Multi-pass membrane protein</topology>
    </subcellularLocation>
</comment>
<dbReference type="EMBL" id="AYZM01000061">
    <property type="protein sequence ID" value="KRN25804.1"/>
    <property type="molecule type" value="Genomic_DNA"/>
</dbReference>
<evidence type="ECO:0000256" key="4">
    <source>
        <dbReference type="ARBA" id="ARBA00022692"/>
    </source>
</evidence>
<feature type="transmembrane region" description="Helical" evidence="7">
    <location>
        <begin position="142"/>
        <end position="161"/>
    </location>
</feature>
<evidence type="ECO:0000256" key="7">
    <source>
        <dbReference type="SAM" id="Phobius"/>
    </source>
</evidence>
<dbReference type="PATRIC" id="fig|1423804.4.peg.232"/>
<evidence type="ECO:0000256" key="3">
    <source>
        <dbReference type="ARBA" id="ARBA00022475"/>
    </source>
</evidence>
<dbReference type="RefSeq" id="WP_054736749.1">
    <property type="nucleotide sequence ID" value="NZ_AYZM01000061.1"/>
</dbReference>
<gene>
    <name evidence="9" type="ORF">FD14_GL000213</name>
</gene>
<reference evidence="9 10" key="1">
    <citation type="journal article" date="2015" name="Genome Announc.">
        <title>Expanding the biotechnology potential of lactobacilli through comparative genomics of 213 strains and associated genera.</title>
        <authorList>
            <person name="Sun Z."/>
            <person name="Harris H.M."/>
            <person name="McCann A."/>
            <person name="Guo C."/>
            <person name="Argimon S."/>
            <person name="Zhang W."/>
            <person name="Yang X."/>
            <person name="Jeffery I.B."/>
            <person name="Cooney J.C."/>
            <person name="Kagawa T.F."/>
            <person name="Liu W."/>
            <person name="Song Y."/>
            <person name="Salvetti E."/>
            <person name="Wrobel A."/>
            <person name="Rasinkangas P."/>
            <person name="Parkhill J."/>
            <person name="Rea M.C."/>
            <person name="O'Sullivan O."/>
            <person name="Ritari J."/>
            <person name="Douillard F.P."/>
            <person name="Paul Ross R."/>
            <person name="Yang R."/>
            <person name="Briner A.E."/>
            <person name="Felis G.E."/>
            <person name="de Vos W.M."/>
            <person name="Barrangou R."/>
            <person name="Klaenhammer T.R."/>
            <person name="Caufield P.W."/>
            <person name="Cui Y."/>
            <person name="Zhang H."/>
            <person name="O'Toole P.W."/>
        </authorList>
    </citation>
    <scope>NUCLEOTIDE SEQUENCE [LARGE SCALE GENOMIC DNA]</scope>
    <source>
        <strain evidence="9 10">DSM 23365</strain>
    </source>
</reference>
<evidence type="ECO:0000313" key="10">
    <source>
        <dbReference type="Proteomes" id="UP000051442"/>
    </source>
</evidence>
<dbReference type="OrthoDB" id="9813426at2"/>
<dbReference type="Proteomes" id="UP000051442">
    <property type="component" value="Unassembled WGS sequence"/>
</dbReference>
<dbReference type="PANTHER" id="PTHR42709">
    <property type="entry name" value="ALKALINE PHOSPHATASE LIKE PROTEIN"/>
    <property type="match status" value="1"/>
</dbReference>
<evidence type="ECO:0000256" key="5">
    <source>
        <dbReference type="ARBA" id="ARBA00022989"/>
    </source>
</evidence>
<dbReference type="STRING" id="1423804.FD14_GL000213"/>
<keyword evidence="10" id="KW-1185">Reference proteome</keyword>
<dbReference type="Pfam" id="PF09335">
    <property type="entry name" value="VTT_dom"/>
    <property type="match status" value="1"/>
</dbReference>
<dbReference type="AlphaFoldDB" id="A0A0R2FM09"/>
<dbReference type="PANTHER" id="PTHR42709:SF6">
    <property type="entry name" value="UNDECAPRENYL PHOSPHATE TRANSPORTER A"/>
    <property type="match status" value="1"/>
</dbReference>
<proteinExistence type="inferred from homology"/>
<keyword evidence="5 7" id="KW-1133">Transmembrane helix</keyword>
<comment type="caution">
    <text evidence="9">The sequence shown here is derived from an EMBL/GenBank/DDBJ whole genome shotgun (WGS) entry which is preliminary data.</text>
</comment>
<feature type="transmembrane region" description="Helical" evidence="7">
    <location>
        <begin position="51"/>
        <end position="73"/>
    </location>
</feature>
<keyword evidence="6 7" id="KW-0472">Membrane</keyword>
<dbReference type="GO" id="GO:0005886">
    <property type="term" value="C:plasma membrane"/>
    <property type="evidence" value="ECO:0007669"/>
    <property type="project" value="UniProtKB-SubCell"/>
</dbReference>
<feature type="transmembrane region" description="Helical" evidence="7">
    <location>
        <begin position="12"/>
        <end position="31"/>
    </location>
</feature>
<evidence type="ECO:0000259" key="8">
    <source>
        <dbReference type="Pfam" id="PF09335"/>
    </source>
</evidence>
<dbReference type="InterPro" id="IPR051311">
    <property type="entry name" value="DedA_domain"/>
</dbReference>
<accession>A0A0R2FM09</accession>
<dbReference type="InterPro" id="IPR032816">
    <property type="entry name" value="VTT_dom"/>
</dbReference>
<name>A0A0R2FM09_9LACO</name>
<protein>
    <submittedName>
        <fullName evidence="9">Alkaline phosphatase</fullName>
    </submittedName>
</protein>
<evidence type="ECO:0000256" key="2">
    <source>
        <dbReference type="ARBA" id="ARBA00010792"/>
    </source>
</evidence>
<sequence>MTTHTIMTLIDQYGYFAVIFLIALENVFPPIPSEIILTFTGFLTISTSMTVWGAIIASTVGSVLGAVILYAIGRIASPERLNRFLGTRFGRLLRLKPTDIEKAARFFNRRGNGAILFGRFVPVIRSLISIPAGMSGFPLGRFLALSTVGTLIWNTVLIYAGSLAGNHWQAIVAQFEVYSHWLLIAVIVVLAIVGIVWFCRRRHLAQTTSKMKELD</sequence>